<protein>
    <recommendedName>
        <fullName evidence="2">DUF4045 domain-containing protein</fullName>
    </recommendedName>
</protein>
<evidence type="ECO:0000259" key="2">
    <source>
        <dbReference type="Pfam" id="PF13254"/>
    </source>
</evidence>
<dbReference type="Pfam" id="PF13254">
    <property type="entry name" value="DUF4045"/>
    <property type="match status" value="1"/>
</dbReference>
<dbReference type="Proteomes" id="UP000284375">
    <property type="component" value="Unassembled WGS sequence"/>
</dbReference>
<evidence type="ECO:0000313" key="4">
    <source>
        <dbReference type="Proteomes" id="UP000284375"/>
    </source>
</evidence>
<dbReference type="EMBL" id="LJZO01000028">
    <property type="protein sequence ID" value="ROV94476.1"/>
    <property type="molecule type" value="Genomic_DNA"/>
</dbReference>
<evidence type="ECO:0000256" key="1">
    <source>
        <dbReference type="SAM" id="MobiDB-lite"/>
    </source>
</evidence>
<dbReference type="AlphaFoldDB" id="A0A423VTU7"/>
<feature type="compositionally biased region" description="Basic and acidic residues" evidence="1">
    <location>
        <begin position="16"/>
        <end position="45"/>
    </location>
</feature>
<sequence>MSNEVSDFLRSVEQLNHSRDEDEEARSRELEEKLLQQRKERQARREARKIHLPSEIVASQHPTTVFASQRLDIPRHRGPYFFPNTGTLCCPAKSDDYYYVSVHRDNGPVLSTSHFPY</sequence>
<feature type="domain" description="DUF4045" evidence="2">
    <location>
        <begin position="2"/>
        <end position="48"/>
    </location>
</feature>
<dbReference type="InterPro" id="IPR025118">
    <property type="entry name" value="DUF4045"/>
</dbReference>
<feature type="region of interest" description="Disordered" evidence="1">
    <location>
        <begin position="1"/>
        <end position="48"/>
    </location>
</feature>
<organism evidence="3 4">
    <name type="scientific">Cytospora chrysosperma</name>
    <name type="common">Cytospora canker fungus</name>
    <name type="synonym">Sphaeria chrysosperma</name>
    <dbReference type="NCBI Taxonomy" id="252740"/>
    <lineage>
        <taxon>Eukaryota</taxon>
        <taxon>Fungi</taxon>
        <taxon>Dikarya</taxon>
        <taxon>Ascomycota</taxon>
        <taxon>Pezizomycotina</taxon>
        <taxon>Sordariomycetes</taxon>
        <taxon>Sordariomycetidae</taxon>
        <taxon>Diaporthales</taxon>
        <taxon>Cytosporaceae</taxon>
        <taxon>Cytospora</taxon>
    </lineage>
</organism>
<name>A0A423VTU7_CYTCH</name>
<reference evidence="3 4" key="1">
    <citation type="submission" date="2015-09" db="EMBL/GenBank/DDBJ databases">
        <title>Host preference determinants of Valsa canker pathogens revealed by comparative genomics.</title>
        <authorList>
            <person name="Yin Z."/>
            <person name="Huang L."/>
        </authorList>
    </citation>
    <scope>NUCLEOTIDE SEQUENCE [LARGE SCALE GENOMIC DNA]</scope>
    <source>
        <strain evidence="3 4">YSFL</strain>
    </source>
</reference>
<accession>A0A423VTU7</accession>
<evidence type="ECO:0000313" key="3">
    <source>
        <dbReference type="EMBL" id="ROV94476.1"/>
    </source>
</evidence>
<keyword evidence="4" id="KW-1185">Reference proteome</keyword>
<dbReference type="STRING" id="252740.A0A423VTU7"/>
<gene>
    <name evidence="3" type="ORF">VSDG_05927</name>
</gene>
<comment type="caution">
    <text evidence="3">The sequence shown here is derived from an EMBL/GenBank/DDBJ whole genome shotgun (WGS) entry which is preliminary data.</text>
</comment>
<proteinExistence type="predicted"/>